<dbReference type="RefSeq" id="WP_011734362.1">
    <property type="nucleotide sequence ID" value="NC_008609.1"/>
</dbReference>
<dbReference type="Proteomes" id="UP000006732">
    <property type="component" value="Chromosome"/>
</dbReference>
<keyword evidence="1" id="KW-0175">Coiled coil</keyword>
<dbReference type="HOGENOM" id="CLU_070057_1_0_7"/>
<organism evidence="2 3">
    <name type="scientific">Pelobacter propionicus (strain DSM 2379 / NBRC 103807 / OttBd1)</name>
    <dbReference type="NCBI Taxonomy" id="338966"/>
    <lineage>
        <taxon>Bacteria</taxon>
        <taxon>Pseudomonadati</taxon>
        <taxon>Thermodesulfobacteriota</taxon>
        <taxon>Desulfuromonadia</taxon>
        <taxon>Desulfuromonadales</taxon>
        <taxon>Desulfuromonadaceae</taxon>
        <taxon>Pelobacter</taxon>
    </lineage>
</organism>
<evidence type="ECO:0000313" key="3">
    <source>
        <dbReference type="Proteomes" id="UP000006732"/>
    </source>
</evidence>
<sequence>MLRLLQSIFGSERQGTYPESLVREAIERTVEGTDPWLRGVSGYRKKLRPAVLAAIDHVVTLVDSLPPPIPLSLSSFIDDRLLKSMFISSRDMSQILSGDRSLAEFRREEAGDASRVVALLAMEKQERVAFGAGLSGEIVVRDMPIVTVSFEGHRFLDPTGDEAETRRLLKRRAFDHLLGLGLKRLGDVKSERRELERRRALLQAKLNLLEREGWGFDTLRTTEGGAGVDVERQLGEIEQQLLELGGDDRMLDLYLEIVAQLLGSPKEQLWMQPETVYIDRMGVKRQEAADDATEITLSMLYNAAGRSQAVMLVSLKSEELREL</sequence>
<accession>A1AL28</accession>
<dbReference type="OrthoDB" id="8557243at2"/>
<dbReference type="KEGG" id="ppd:Ppro_0414"/>
<dbReference type="EMBL" id="CP000482">
    <property type="protein sequence ID" value="ABK98048.1"/>
    <property type="molecule type" value="Genomic_DNA"/>
</dbReference>
<proteinExistence type="predicted"/>
<feature type="coiled-coil region" evidence="1">
    <location>
        <begin position="185"/>
        <end position="212"/>
    </location>
</feature>
<dbReference type="STRING" id="338966.Ppro_0414"/>
<dbReference type="eggNOG" id="COG5380">
    <property type="taxonomic scope" value="Bacteria"/>
</dbReference>
<evidence type="ECO:0000256" key="1">
    <source>
        <dbReference type="SAM" id="Coils"/>
    </source>
</evidence>
<name>A1AL28_PELPD</name>
<dbReference type="AlphaFoldDB" id="A1AL28"/>
<gene>
    <name evidence="2" type="ordered locus">Ppro_0414</name>
</gene>
<protein>
    <submittedName>
        <fullName evidence="2">Uncharacterized protein</fullName>
    </submittedName>
</protein>
<keyword evidence="3" id="KW-1185">Reference proteome</keyword>
<reference evidence="2 3" key="1">
    <citation type="submission" date="2006-10" db="EMBL/GenBank/DDBJ databases">
        <title>Complete sequence of chromosome of Pelobacter propionicus DSM 2379.</title>
        <authorList>
            <consortium name="US DOE Joint Genome Institute"/>
            <person name="Copeland A."/>
            <person name="Lucas S."/>
            <person name="Lapidus A."/>
            <person name="Barry K."/>
            <person name="Detter J.C."/>
            <person name="Glavina del Rio T."/>
            <person name="Hammon N."/>
            <person name="Israni S."/>
            <person name="Dalin E."/>
            <person name="Tice H."/>
            <person name="Pitluck S."/>
            <person name="Saunders E."/>
            <person name="Brettin T."/>
            <person name="Bruce D."/>
            <person name="Han C."/>
            <person name="Tapia R."/>
            <person name="Schmutz J."/>
            <person name="Larimer F."/>
            <person name="Land M."/>
            <person name="Hauser L."/>
            <person name="Kyrpides N."/>
            <person name="Kim E."/>
            <person name="Lovley D."/>
            <person name="Richardson P."/>
        </authorList>
    </citation>
    <scope>NUCLEOTIDE SEQUENCE [LARGE SCALE GENOMIC DNA]</scope>
    <source>
        <strain evidence="3">DSM 2379 / NBRC 103807 / OttBd1</strain>
    </source>
</reference>
<evidence type="ECO:0000313" key="2">
    <source>
        <dbReference type="EMBL" id="ABK98048.1"/>
    </source>
</evidence>